<dbReference type="Proteomes" id="UP001229355">
    <property type="component" value="Chromosome 1"/>
</dbReference>
<evidence type="ECO:0000256" key="2">
    <source>
        <dbReference type="ARBA" id="ARBA00022475"/>
    </source>
</evidence>
<dbReference type="InterPro" id="IPR003841">
    <property type="entry name" value="Na/Pi_transpt"/>
</dbReference>
<sequence length="576" mass="58078">MSTAIAILGGVGLFLLGMTVMTDGLKALAGSALRTVLGKAAATPLSGALWGAVVTLLVQSSSAVTMTTIGLVSAGLLTFPQGLGLVFGANVGTTGTGWLVALIGVRVSLSAYALPLIFAGALARLLSGGRIAASGAALAGFALVLYGLTTLQQGMGGLAETLHPADLPAVLGTPGVGWAAGSIGLMTLIVVGLAMTAVMQSSTAAIAVTISAYYAGAVGLEQGAALIIGQNIGTATSSALAAIGASATAKRLALAYVLFKVIAAVIAIIAFPLTVALMRAAVASVDGMTLLAAYHTAYNVVGVAVLLPATKPFTRIVERLLPSRQTALQRALDPSALANPVIAVETARRVVADILATFAASVSTALSGGARPTAQGTAAAAAALEEVRDFLSELKEPPETEAERHRMTSTLHALDHASRLVEVLADDGLPGRPPGALHDFRAAELCTQAMRAAQVVGGSITSESALSAQAAPIGWSVSSEIAKALAEVEDASAKLDALQRDYRAATLASVAPGKLTAADALTRIEAARRLDQIAHHAWRSAAHLFGRGAPDNAQDNQGSGSQAESTTAERQEDAAS</sequence>
<evidence type="ECO:0000313" key="10">
    <source>
        <dbReference type="Proteomes" id="UP001229355"/>
    </source>
</evidence>
<gene>
    <name evidence="9" type="ORF">PZN02_003002</name>
</gene>
<feature type="compositionally biased region" description="Basic and acidic residues" evidence="7">
    <location>
        <begin position="567"/>
        <end position="576"/>
    </location>
</feature>
<evidence type="ECO:0000256" key="8">
    <source>
        <dbReference type="SAM" id="Phobius"/>
    </source>
</evidence>
<keyword evidence="2" id="KW-1003">Cell membrane</keyword>
<feature type="transmembrane region" description="Helical" evidence="8">
    <location>
        <begin position="70"/>
        <end position="92"/>
    </location>
</feature>
<dbReference type="PANTHER" id="PTHR10010:SF46">
    <property type="entry name" value="SODIUM-DEPENDENT PHOSPHATE TRANSPORT PROTEIN 2B"/>
    <property type="match status" value="1"/>
</dbReference>
<evidence type="ECO:0000256" key="7">
    <source>
        <dbReference type="SAM" id="MobiDB-lite"/>
    </source>
</evidence>
<feature type="region of interest" description="Disordered" evidence="7">
    <location>
        <begin position="546"/>
        <end position="576"/>
    </location>
</feature>
<proteinExistence type="predicted"/>
<evidence type="ECO:0000256" key="5">
    <source>
        <dbReference type="ARBA" id="ARBA00023136"/>
    </source>
</evidence>
<feature type="transmembrane region" description="Helical" evidence="8">
    <location>
        <begin position="175"/>
        <end position="195"/>
    </location>
</feature>
<evidence type="ECO:0000256" key="1">
    <source>
        <dbReference type="ARBA" id="ARBA00004651"/>
    </source>
</evidence>
<dbReference type="NCBIfam" id="NF037997">
    <property type="entry name" value="Na_Pi_symport"/>
    <property type="match status" value="1"/>
</dbReference>
<feature type="transmembrane region" description="Helical" evidence="8">
    <location>
        <begin position="40"/>
        <end position="58"/>
    </location>
</feature>
<keyword evidence="4 8" id="KW-1133">Transmembrane helix</keyword>
<keyword evidence="6" id="KW-0175">Coiled coil</keyword>
<evidence type="ECO:0000256" key="4">
    <source>
        <dbReference type="ARBA" id="ARBA00022989"/>
    </source>
</evidence>
<feature type="transmembrane region" description="Helical" evidence="8">
    <location>
        <begin position="98"/>
        <end position="123"/>
    </location>
</feature>
<keyword evidence="3 8" id="KW-0812">Transmembrane</keyword>
<dbReference type="EMBL" id="CP120373">
    <property type="protein sequence ID" value="WEX86687.1"/>
    <property type="molecule type" value="Genomic_DNA"/>
</dbReference>
<feature type="coiled-coil region" evidence="6">
    <location>
        <begin position="481"/>
        <end position="508"/>
    </location>
</feature>
<keyword evidence="5 8" id="KW-0472">Membrane</keyword>
<evidence type="ECO:0000313" key="9">
    <source>
        <dbReference type="EMBL" id="WEX86687.1"/>
    </source>
</evidence>
<feature type="transmembrane region" description="Helical" evidence="8">
    <location>
        <begin position="135"/>
        <end position="155"/>
    </location>
</feature>
<dbReference type="Pfam" id="PF02690">
    <property type="entry name" value="Na_Pi_cotrans"/>
    <property type="match status" value="2"/>
</dbReference>
<accession>A0ABY8DAG3</accession>
<feature type="transmembrane region" description="Helical" evidence="8">
    <location>
        <begin position="202"/>
        <end position="220"/>
    </location>
</feature>
<evidence type="ECO:0000256" key="6">
    <source>
        <dbReference type="SAM" id="Coils"/>
    </source>
</evidence>
<evidence type="ECO:0000256" key="3">
    <source>
        <dbReference type="ARBA" id="ARBA00022692"/>
    </source>
</evidence>
<reference evidence="9 10" key="1">
    <citation type="submission" date="2023-03" db="EMBL/GenBank/DDBJ databases">
        <authorList>
            <person name="Kaur S."/>
            <person name="Espinosa-Saiz D."/>
            <person name="Velazquez E."/>
            <person name="Menendez E."/>
            <person name="diCenzo G.C."/>
        </authorList>
    </citation>
    <scope>NUCLEOTIDE SEQUENCE [LARGE SCALE GENOMIC DNA]</scope>
    <source>
        <strain evidence="9 10">LMG 24692</strain>
    </source>
</reference>
<feature type="transmembrane region" description="Helical" evidence="8">
    <location>
        <begin position="226"/>
        <end position="245"/>
    </location>
</feature>
<dbReference type="PANTHER" id="PTHR10010">
    <property type="entry name" value="SOLUTE CARRIER FAMILY 34 SODIUM PHOSPHATE , MEMBER 2-RELATED"/>
    <property type="match status" value="1"/>
</dbReference>
<name>A0ABY8DAG3_9HYPH</name>
<protein>
    <submittedName>
        <fullName evidence="9">Na/Pi symporter</fullName>
    </submittedName>
</protein>
<keyword evidence="10" id="KW-1185">Reference proteome</keyword>
<dbReference type="RefSeq" id="WP_280658754.1">
    <property type="nucleotide sequence ID" value="NZ_CP120373.1"/>
</dbReference>
<feature type="compositionally biased region" description="Polar residues" evidence="7">
    <location>
        <begin position="553"/>
        <end position="566"/>
    </location>
</feature>
<feature type="transmembrane region" description="Helical" evidence="8">
    <location>
        <begin position="257"/>
        <end position="282"/>
    </location>
</feature>
<feature type="transmembrane region" description="Helical" evidence="8">
    <location>
        <begin position="288"/>
        <end position="309"/>
    </location>
</feature>
<organism evidence="9 10">
    <name type="scientific">Sinorhizobium garamanticum</name>
    <dbReference type="NCBI Taxonomy" id="680247"/>
    <lineage>
        <taxon>Bacteria</taxon>
        <taxon>Pseudomonadati</taxon>
        <taxon>Pseudomonadota</taxon>
        <taxon>Alphaproteobacteria</taxon>
        <taxon>Hyphomicrobiales</taxon>
        <taxon>Rhizobiaceae</taxon>
        <taxon>Sinorhizobium/Ensifer group</taxon>
        <taxon>Sinorhizobium</taxon>
    </lineage>
</organism>
<comment type="subcellular location">
    <subcellularLocation>
        <location evidence="1">Cell membrane</location>
        <topology evidence="1">Multi-pass membrane protein</topology>
    </subcellularLocation>
</comment>